<feature type="transmembrane region" description="Helical" evidence="6">
    <location>
        <begin position="402"/>
        <end position="425"/>
    </location>
</feature>
<proteinExistence type="inferred from homology"/>
<dbReference type="GO" id="GO:0055085">
    <property type="term" value="P:transmembrane transport"/>
    <property type="evidence" value="ECO:0007669"/>
    <property type="project" value="InterPro"/>
</dbReference>
<keyword evidence="4 6" id="KW-1133">Transmembrane helix</keyword>
<evidence type="ECO:0000256" key="5">
    <source>
        <dbReference type="ARBA" id="ARBA00023136"/>
    </source>
</evidence>
<feature type="transmembrane region" description="Helical" evidence="6">
    <location>
        <begin position="265"/>
        <end position="283"/>
    </location>
</feature>
<dbReference type="RefSeq" id="WP_152149720.1">
    <property type="nucleotide sequence ID" value="NZ_WEIO01000001.1"/>
</dbReference>
<feature type="transmembrane region" description="Helical" evidence="6">
    <location>
        <begin position="445"/>
        <end position="468"/>
    </location>
</feature>
<protein>
    <submittedName>
        <fullName evidence="8">Putative 2-aminoethylphosphonate ABC transporter permease subunit</fullName>
    </submittedName>
</protein>
<keyword evidence="2 6" id="KW-0813">Transport</keyword>
<comment type="caution">
    <text evidence="8">The sequence shown here is derived from an EMBL/GenBank/DDBJ whole genome shotgun (WGS) entry which is preliminary data.</text>
</comment>
<dbReference type="AlphaFoldDB" id="A0A6I1FR15"/>
<dbReference type="SUPFAM" id="SSF161098">
    <property type="entry name" value="MetI-like"/>
    <property type="match status" value="2"/>
</dbReference>
<feature type="transmembrane region" description="Helical" evidence="6">
    <location>
        <begin position="369"/>
        <end position="390"/>
    </location>
</feature>
<feature type="transmembrane region" description="Helical" evidence="6">
    <location>
        <begin position="85"/>
        <end position="107"/>
    </location>
</feature>
<dbReference type="GO" id="GO:0005886">
    <property type="term" value="C:plasma membrane"/>
    <property type="evidence" value="ECO:0007669"/>
    <property type="project" value="UniProtKB-SubCell"/>
</dbReference>
<dbReference type="PROSITE" id="PS50928">
    <property type="entry name" value="ABC_TM1"/>
    <property type="match status" value="2"/>
</dbReference>
<evidence type="ECO:0000256" key="4">
    <source>
        <dbReference type="ARBA" id="ARBA00022989"/>
    </source>
</evidence>
<organism evidence="8 9">
    <name type="scientific">Bacillus aerolatus</name>
    <dbReference type="NCBI Taxonomy" id="2653354"/>
    <lineage>
        <taxon>Bacteria</taxon>
        <taxon>Bacillati</taxon>
        <taxon>Bacillota</taxon>
        <taxon>Bacilli</taxon>
        <taxon>Bacillales</taxon>
        <taxon>Bacillaceae</taxon>
        <taxon>Bacillus</taxon>
    </lineage>
</organism>
<keyword evidence="3 6" id="KW-0812">Transmembrane</keyword>
<dbReference type="CDD" id="cd06261">
    <property type="entry name" value="TM_PBP2"/>
    <property type="match status" value="2"/>
</dbReference>
<dbReference type="PANTHER" id="PTHR43496">
    <property type="entry name" value="PROTEIN LPLB"/>
    <property type="match status" value="1"/>
</dbReference>
<evidence type="ECO:0000313" key="8">
    <source>
        <dbReference type="EMBL" id="KAB7709194.1"/>
    </source>
</evidence>
<sequence length="586" mass="65040">MEAVEKSKRVQSFTKTKSQRAGKEEWLQRALIILMLLSFLSVLIFPLGTLFAKAFQNEEGTFIGIANFVKYFTTPSLVQSFQNTLFIATMTTAISVTLAFMFAYCLVRTNVKGKTFFRYTALLPLFAPTMMHGIALMYLFGNQGLVTKGFFGTIPGIEIDLYGPVGIIMAEVIYTFPQAFLIMLVALNGSDNRLYEAANTLGVSKAKQFITITLSSVKYGLVSSMLVVFSLSFTDYGAPKVVGGQYNVLATDVYKQVIGQHKMEMGATVGLILMLPALIAFIVDQLTQRKQVSYVSSKSVPYQISQNSKRDSLSFVFCSIISACILILFAAVVLAASVKVWPYDMSLTWKHFELKSYTGDGFTAYKNSLIVAALTAVIGTIFTFVFAYAIEKIRRMAGVRKFGHFLSIIPLAVPGLVIGLSYVFFFSQPKMNILGWTVSNPLNFLYGSIAIIVIANILHFYSVAYVTAVTALKKLDREFELVSESIGVPFYKTFFKITLPMCLPAVLEMAMYFFVNSMVTISAVIFLYTADFKLAAISIVNMDDAGNLASAAAMSVLIIFTNIVVRVLYEVVTKLIRQKNMKWQNQ</sequence>
<name>A0A6I1FR15_9BACI</name>
<evidence type="ECO:0000256" key="1">
    <source>
        <dbReference type="ARBA" id="ARBA00004141"/>
    </source>
</evidence>
<feature type="transmembrane region" description="Helical" evidence="6">
    <location>
        <begin position="161"/>
        <end position="188"/>
    </location>
</feature>
<feature type="transmembrane region" description="Helical" evidence="6">
    <location>
        <begin position="509"/>
        <end position="528"/>
    </location>
</feature>
<dbReference type="Pfam" id="PF00528">
    <property type="entry name" value="BPD_transp_1"/>
    <property type="match status" value="2"/>
</dbReference>
<feature type="transmembrane region" description="Helical" evidence="6">
    <location>
        <begin position="548"/>
        <end position="569"/>
    </location>
</feature>
<comment type="similarity">
    <text evidence="6">Belongs to the binding-protein-dependent transport system permease family.</text>
</comment>
<dbReference type="EMBL" id="WEIO01000001">
    <property type="protein sequence ID" value="KAB7709194.1"/>
    <property type="molecule type" value="Genomic_DNA"/>
</dbReference>
<dbReference type="Proteomes" id="UP000429595">
    <property type="component" value="Unassembled WGS sequence"/>
</dbReference>
<dbReference type="PANTHER" id="PTHR43496:SF1">
    <property type="entry name" value="POLYGALACTURONAN_RHAMNOGALACTURONAN TRANSPORT SYSTEM PERMEASE PROTEIN YTEP"/>
    <property type="match status" value="1"/>
</dbReference>
<accession>A0A6I1FR15</accession>
<feature type="transmembrane region" description="Helical" evidence="6">
    <location>
        <begin position="313"/>
        <end position="338"/>
    </location>
</feature>
<dbReference type="Gene3D" id="1.10.3720.10">
    <property type="entry name" value="MetI-like"/>
    <property type="match status" value="2"/>
</dbReference>
<keyword evidence="5 6" id="KW-0472">Membrane</keyword>
<feature type="domain" description="ABC transmembrane type-1" evidence="7">
    <location>
        <begin position="81"/>
        <end position="284"/>
    </location>
</feature>
<feature type="transmembrane region" description="Helical" evidence="6">
    <location>
        <begin position="209"/>
        <end position="233"/>
    </location>
</feature>
<keyword evidence="9" id="KW-1185">Reference proteome</keyword>
<evidence type="ECO:0000256" key="2">
    <source>
        <dbReference type="ARBA" id="ARBA00022448"/>
    </source>
</evidence>
<dbReference type="InterPro" id="IPR000515">
    <property type="entry name" value="MetI-like"/>
</dbReference>
<evidence type="ECO:0000313" key="9">
    <source>
        <dbReference type="Proteomes" id="UP000429595"/>
    </source>
</evidence>
<evidence type="ECO:0000256" key="3">
    <source>
        <dbReference type="ARBA" id="ARBA00022692"/>
    </source>
</evidence>
<feature type="transmembrane region" description="Helical" evidence="6">
    <location>
        <begin position="30"/>
        <end position="52"/>
    </location>
</feature>
<feature type="transmembrane region" description="Helical" evidence="6">
    <location>
        <begin position="119"/>
        <end position="141"/>
    </location>
</feature>
<comment type="subcellular location">
    <subcellularLocation>
        <location evidence="6">Cell membrane</location>
        <topology evidence="6">Multi-pass membrane protein</topology>
    </subcellularLocation>
    <subcellularLocation>
        <location evidence="1">Membrane</location>
        <topology evidence="1">Multi-pass membrane protein</topology>
    </subcellularLocation>
</comment>
<gene>
    <name evidence="8" type="ORF">F9802_03555</name>
</gene>
<feature type="domain" description="ABC transmembrane type-1" evidence="7">
    <location>
        <begin position="365"/>
        <end position="569"/>
    </location>
</feature>
<dbReference type="NCBIfam" id="TIGR03262">
    <property type="entry name" value="PhnU2"/>
    <property type="match status" value="1"/>
</dbReference>
<evidence type="ECO:0000259" key="7">
    <source>
        <dbReference type="PROSITE" id="PS50928"/>
    </source>
</evidence>
<dbReference type="InterPro" id="IPR017664">
    <property type="entry name" value="AminoethylPonate_ABC_perm-1"/>
</dbReference>
<dbReference type="InterPro" id="IPR035906">
    <property type="entry name" value="MetI-like_sf"/>
</dbReference>
<reference evidence="8 9" key="1">
    <citation type="submission" date="2019-10" db="EMBL/GenBank/DDBJ databases">
        <title>Bacillus aerolatum sp. nov., isolated from bioaerosol of sport playgrounds.</title>
        <authorList>
            <person name="Chen P."/>
            <person name="Zhang G."/>
        </authorList>
    </citation>
    <scope>NUCLEOTIDE SEQUENCE [LARGE SCALE GENOMIC DNA]</scope>
    <source>
        <strain evidence="8 9">CX253</strain>
    </source>
</reference>
<evidence type="ECO:0000256" key="6">
    <source>
        <dbReference type="RuleBase" id="RU363032"/>
    </source>
</evidence>